<dbReference type="AlphaFoldDB" id="A0A6H5G5M2"/>
<sequence>MLRSISYRPEGSPSNLMVNTEVQAGCPMNETMGKPKKGKRSETDEKVKDETWDSEGEDVVVKKKAPSKTVSGDDDEIKFAEDPGPKLKTKKEKKKAQVEDGGTEEPKEDDGPTVKSAAQKKKEKKEREKQKRLTEKVKQKIRLEIERKEKKKQKEKEKKERLKAEGKLLNSKQKADRARAQALMEAMNAMRVSGEGGAALTPPKPKPFVKLKKNKPSGASAADAAPESPTVQLRCFYAWYQIMKFHFSETKSEEEKPPAPKIEKPPPAVVAKKKPQTARQKSKSETTNTDSESESSGSGSESETESDSESEDEREMKKSDAQKRREKVVERIKKRQETNEKKRTLDELRAAVVCVLGHVDTVFATRNSNSRPADHRHPRPRVVQQSPLPRVVPVRHRHPRRRYYARTRTSDHRVDQFAERAENPFHRCPQQDRQATVLEVKAIPGLGTTIDVILVNGYLREGDTAVLAGTEAPIVTQIRSLLMPQPLKELRVKSSIDVI</sequence>
<name>A0A6H5G5M2_9HEMI</name>
<evidence type="ECO:0000256" key="2">
    <source>
        <dbReference type="ARBA" id="ARBA00023134"/>
    </source>
</evidence>
<accession>A0A6H5G5M2</accession>
<dbReference type="GO" id="GO:0005739">
    <property type="term" value="C:mitochondrion"/>
    <property type="evidence" value="ECO:0007669"/>
    <property type="project" value="TreeGrafter"/>
</dbReference>
<dbReference type="OrthoDB" id="4928at2759"/>
<proteinExistence type="predicted"/>
<feature type="compositionally biased region" description="Low complexity" evidence="3">
    <location>
        <begin position="285"/>
        <end position="301"/>
    </location>
</feature>
<keyword evidence="5" id="KW-1185">Reference proteome</keyword>
<dbReference type="GO" id="GO:0005525">
    <property type="term" value="F:GTP binding"/>
    <property type="evidence" value="ECO:0007669"/>
    <property type="project" value="UniProtKB-KW"/>
</dbReference>
<evidence type="ECO:0008006" key="6">
    <source>
        <dbReference type="Google" id="ProtNLM"/>
    </source>
</evidence>
<evidence type="ECO:0000313" key="5">
    <source>
        <dbReference type="Proteomes" id="UP000479000"/>
    </source>
</evidence>
<keyword evidence="2" id="KW-0342">GTP-binding</keyword>
<evidence type="ECO:0000313" key="4">
    <source>
        <dbReference type="EMBL" id="CAA9997595.1"/>
    </source>
</evidence>
<reference evidence="4 5" key="1">
    <citation type="submission" date="2020-02" db="EMBL/GenBank/DDBJ databases">
        <authorList>
            <person name="Ferguson B K."/>
        </authorList>
    </citation>
    <scope>NUCLEOTIDE SEQUENCE [LARGE SCALE GENOMIC DNA]</scope>
</reference>
<feature type="compositionally biased region" description="Basic and acidic residues" evidence="3">
    <location>
        <begin position="125"/>
        <end position="166"/>
    </location>
</feature>
<dbReference type="GO" id="GO:0003743">
    <property type="term" value="F:translation initiation factor activity"/>
    <property type="evidence" value="ECO:0007669"/>
    <property type="project" value="TreeGrafter"/>
</dbReference>
<keyword evidence="1" id="KW-0547">Nucleotide-binding</keyword>
<feature type="region of interest" description="Disordered" evidence="3">
    <location>
        <begin position="249"/>
        <end position="327"/>
    </location>
</feature>
<feature type="compositionally biased region" description="Basic and acidic residues" evidence="3">
    <location>
        <begin position="314"/>
        <end position="327"/>
    </location>
</feature>
<dbReference type="Gene3D" id="2.40.30.10">
    <property type="entry name" value="Translation factors"/>
    <property type="match status" value="1"/>
</dbReference>
<dbReference type="SUPFAM" id="SSF50447">
    <property type="entry name" value="Translation proteins"/>
    <property type="match status" value="1"/>
</dbReference>
<dbReference type="PANTHER" id="PTHR43381">
    <property type="entry name" value="TRANSLATION INITIATION FACTOR IF-2-RELATED"/>
    <property type="match status" value="1"/>
</dbReference>
<dbReference type="InterPro" id="IPR009000">
    <property type="entry name" value="Transl_B-barrel_sf"/>
</dbReference>
<dbReference type="PANTHER" id="PTHR43381:SF4">
    <property type="entry name" value="EUKARYOTIC TRANSLATION INITIATION FACTOR 5B"/>
    <property type="match status" value="1"/>
</dbReference>
<feature type="compositionally biased region" description="Polar residues" evidence="3">
    <location>
        <begin position="12"/>
        <end position="22"/>
    </location>
</feature>
<protein>
    <recommendedName>
        <fullName evidence="6">Eukaryotic translation initiation factor 5B</fullName>
    </recommendedName>
</protein>
<feature type="compositionally biased region" description="Basic and acidic residues" evidence="3">
    <location>
        <begin position="40"/>
        <end position="51"/>
    </location>
</feature>
<gene>
    <name evidence="4" type="ORF">NTEN_LOCUS3889</name>
</gene>
<dbReference type="InterPro" id="IPR015760">
    <property type="entry name" value="TIF_IF2"/>
</dbReference>
<evidence type="ECO:0000256" key="3">
    <source>
        <dbReference type="SAM" id="MobiDB-lite"/>
    </source>
</evidence>
<organism evidence="4 5">
    <name type="scientific">Nesidiocoris tenuis</name>
    <dbReference type="NCBI Taxonomy" id="355587"/>
    <lineage>
        <taxon>Eukaryota</taxon>
        <taxon>Metazoa</taxon>
        <taxon>Ecdysozoa</taxon>
        <taxon>Arthropoda</taxon>
        <taxon>Hexapoda</taxon>
        <taxon>Insecta</taxon>
        <taxon>Pterygota</taxon>
        <taxon>Neoptera</taxon>
        <taxon>Paraneoptera</taxon>
        <taxon>Hemiptera</taxon>
        <taxon>Heteroptera</taxon>
        <taxon>Panheteroptera</taxon>
        <taxon>Cimicomorpha</taxon>
        <taxon>Miridae</taxon>
        <taxon>Dicyphina</taxon>
        <taxon>Nesidiocoris</taxon>
    </lineage>
</organism>
<evidence type="ECO:0000256" key="1">
    <source>
        <dbReference type="ARBA" id="ARBA00022741"/>
    </source>
</evidence>
<dbReference type="Proteomes" id="UP000479000">
    <property type="component" value="Unassembled WGS sequence"/>
</dbReference>
<feature type="region of interest" description="Disordered" evidence="3">
    <location>
        <begin position="1"/>
        <end position="179"/>
    </location>
</feature>
<feature type="region of interest" description="Disordered" evidence="3">
    <location>
        <begin position="194"/>
        <end position="228"/>
    </location>
</feature>
<dbReference type="EMBL" id="CADCXU010005889">
    <property type="protein sequence ID" value="CAA9997595.1"/>
    <property type="molecule type" value="Genomic_DNA"/>
</dbReference>
<feature type="compositionally biased region" description="Acidic residues" evidence="3">
    <location>
        <begin position="302"/>
        <end position="313"/>
    </location>
</feature>
<feature type="compositionally biased region" description="Basic and acidic residues" evidence="3">
    <location>
        <begin position="249"/>
        <end position="264"/>
    </location>
</feature>